<evidence type="ECO:0000313" key="3">
    <source>
        <dbReference type="EMBL" id="EIE19972.1"/>
    </source>
</evidence>
<dbReference type="InterPro" id="IPR052757">
    <property type="entry name" value="Ribosomal_protein_S1"/>
</dbReference>
<dbReference type="PANTHER" id="PTHR47559">
    <property type="entry name" value="OS03G0844900 PROTEIN"/>
    <property type="match status" value="1"/>
</dbReference>
<reference evidence="3 4" key="1">
    <citation type="journal article" date="2012" name="Genome Biol.">
        <title>The genome of the polar eukaryotic microalga coccomyxa subellipsoidea reveals traits of cold adaptation.</title>
        <authorList>
            <person name="Blanc G."/>
            <person name="Agarkova I."/>
            <person name="Grimwood J."/>
            <person name="Kuo A."/>
            <person name="Brueggeman A."/>
            <person name="Dunigan D."/>
            <person name="Gurnon J."/>
            <person name="Ladunga I."/>
            <person name="Lindquist E."/>
            <person name="Lucas S."/>
            <person name="Pangilinan J."/>
            <person name="Proschold T."/>
            <person name="Salamov A."/>
            <person name="Schmutz J."/>
            <person name="Weeks D."/>
            <person name="Yamada T."/>
            <person name="Claverie J.M."/>
            <person name="Grigoriev I."/>
            <person name="Van Etten J."/>
            <person name="Lomsadze A."/>
            <person name="Borodovsky M."/>
        </authorList>
    </citation>
    <scope>NUCLEOTIDE SEQUENCE [LARGE SCALE GENOMIC DNA]</scope>
    <source>
        <strain evidence="3 4">C-169</strain>
    </source>
</reference>
<feature type="domain" description="S1 motif" evidence="2">
    <location>
        <begin position="251"/>
        <end position="321"/>
    </location>
</feature>
<dbReference type="SMART" id="SM00316">
    <property type="entry name" value="S1"/>
    <property type="match status" value="2"/>
</dbReference>
<dbReference type="GO" id="GO:0003676">
    <property type="term" value="F:nucleic acid binding"/>
    <property type="evidence" value="ECO:0007669"/>
    <property type="project" value="InterPro"/>
</dbReference>
<feature type="compositionally biased region" description="Low complexity" evidence="1">
    <location>
        <begin position="25"/>
        <end position="44"/>
    </location>
</feature>
<dbReference type="Gene3D" id="2.40.50.140">
    <property type="entry name" value="Nucleic acid-binding proteins"/>
    <property type="match status" value="1"/>
</dbReference>
<feature type="region of interest" description="Disordered" evidence="1">
    <location>
        <begin position="1"/>
        <end position="51"/>
    </location>
</feature>
<dbReference type="GeneID" id="17037946"/>
<keyword evidence="4" id="KW-1185">Reference proteome</keyword>
<dbReference type="PROSITE" id="PS50126">
    <property type="entry name" value="S1"/>
    <property type="match status" value="2"/>
</dbReference>
<comment type="caution">
    <text evidence="3">The sequence shown here is derived from an EMBL/GenBank/DDBJ whole genome shotgun (WGS) entry which is preliminary data.</text>
</comment>
<evidence type="ECO:0000313" key="4">
    <source>
        <dbReference type="Proteomes" id="UP000007264"/>
    </source>
</evidence>
<dbReference type="PANTHER" id="PTHR47559:SF1">
    <property type="entry name" value="OS03G0844900 PROTEIN"/>
    <property type="match status" value="1"/>
</dbReference>
<sequence>MLQPAPPRQVQCQRSRMRGCTSSLTGGKTTEAGAGTAGAEAGVAGEEDARRAPCTEHNLKIGDTVLGRVVRSQGKGSNIELVDDPRIIGFSLAVDGPYLMRDRVGYNQTNMLLPNGLVREFLVKAIPENMEYYGKGPLLTAKELDIAVAWERARQMKHACEEDKEIFTVVVTDVNSGGLLATMESLPAFLPYSLMAKNREDSWMSIEDVKKKYLNKTIEVGIKDVSPQLRKVVLNMQQAITNRLLKKLTVGSLVWGTVRRVEPYGVFVGLEDTRFSGLLHISSISRAHIESVEDMFSVGDRVRAMLIGMDEGFSRISLSTSELEAAPGDMLFSKEKVYAEADVQATEALKRLQQRDEDERFYGNDKAPSARQQGGDSFDFDGDYKG</sequence>
<feature type="compositionally biased region" description="Basic and acidic residues" evidence="1">
    <location>
        <begin position="354"/>
        <end position="363"/>
    </location>
</feature>
<organism evidence="3 4">
    <name type="scientific">Coccomyxa subellipsoidea (strain C-169)</name>
    <name type="common">Green microalga</name>
    <dbReference type="NCBI Taxonomy" id="574566"/>
    <lineage>
        <taxon>Eukaryota</taxon>
        <taxon>Viridiplantae</taxon>
        <taxon>Chlorophyta</taxon>
        <taxon>core chlorophytes</taxon>
        <taxon>Trebouxiophyceae</taxon>
        <taxon>Trebouxiophyceae incertae sedis</taxon>
        <taxon>Coccomyxaceae</taxon>
        <taxon>Coccomyxa</taxon>
        <taxon>Coccomyxa subellipsoidea</taxon>
    </lineage>
</organism>
<accession>I0YNK3</accession>
<feature type="compositionally biased region" description="Polar residues" evidence="1">
    <location>
        <begin position="10"/>
        <end position="24"/>
    </location>
</feature>
<dbReference type="KEGG" id="csl:COCSUDRAFT_58207"/>
<dbReference type="EMBL" id="AGSI01000017">
    <property type="protein sequence ID" value="EIE19972.1"/>
    <property type="molecule type" value="Genomic_DNA"/>
</dbReference>
<dbReference type="InterPro" id="IPR003029">
    <property type="entry name" value="S1_domain"/>
</dbReference>
<proteinExistence type="predicted"/>
<evidence type="ECO:0000256" key="1">
    <source>
        <dbReference type="SAM" id="MobiDB-lite"/>
    </source>
</evidence>
<name>I0YNK3_COCSC</name>
<gene>
    <name evidence="3" type="ORF">COCSUDRAFT_58207</name>
</gene>
<dbReference type="AlphaFoldDB" id="I0YNK3"/>
<evidence type="ECO:0000259" key="2">
    <source>
        <dbReference type="PROSITE" id="PS50126"/>
    </source>
</evidence>
<dbReference type="eggNOG" id="ENOG502QTBZ">
    <property type="taxonomic scope" value="Eukaryota"/>
</dbReference>
<dbReference type="SUPFAM" id="SSF50249">
    <property type="entry name" value="Nucleic acid-binding proteins"/>
    <property type="match status" value="2"/>
</dbReference>
<dbReference type="InterPro" id="IPR012340">
    <property type="entry name" value="NA-bd_OB-fold"/>
</dbReference>
<dbReference type="STRING" id="574566.I0YNK3"/>
<protein>
    <submittedName>
        <fullName evidence="3">S1-domain-containing protein</fullName>
    </submittedName>
</protein>
<dbReference type="Proteomes" id="UP000007264">
    <property type="component" value="Unassembled WGS sequence"/>
</dbReference>
<dbReference type="RefSeq" id="XP_005644516.1">
    <property type="nucleotide sequence ID" value="XM_005644459.1"/>
</dbReference>
<feature type="domain" description="S1 motif" evidence="2">
    <location>
        <begin position="164"/>
        <end position="237"/>
    </location>
</feature>
<feature type="region of interest" description="Disordered" evidence="1">
    <location>
        <begin position="354"/>
        <end position="386"/>
    </location>
</feature>
<dbReference type="Pfam" id="PF00575">
    <property type="entry name" value="S1"/>
    <property type="match status" value="1"/>
</dbReference>
<dbReference type="OrthoDB" id="511015at2759"/>